<accession>A0ABQ5GM46</accession>
<evidence type="ECO:0000313" key="2">
    <source>
        <dbReference type="EMBL" id="GJT76745.1"/>
    </source>
</evidence>
<dbReference type="EMBL" id="BQNB010018651">
    <property type="protein sequence ID" value="GJT76745.1"/>
    <property type="molecule type" value="Genomic_DNA"/>
</dbReference>
<reference evidence="2" key="2">
    <citation type="submission" date="2022-01" db="EMBL/GenBank/DDBJ databases">
        <authorList>
            <person name="Yamashiro T."/>
            <person name="Shiraishi A."/>
            <person name="Satake H."/>
            <person name="Nakayama K."/>
        </authorList>
    </citation>
    <scope>NUCLEOTIDE SEQUENCE</scope>
</reference>
<feature type="compositionally biased region" description="Basic and acidic residues" evidence="1">
    <location>
        <begin position="163"/>
        <end position="173"/>
    </location>
</feature>
<gene>
    <name evidence="2" type="ORF">Tco_1043470</name>
</gene>
<evidence type="ECO:0000313" key="3">
    <source>
        <dbReference type="Proteomes" id="UP001151760"/>
    </source>
</evidence>
<sequence length="179" mass="20644">MCAICDNGVETSRHLFFYCCMVRQIVRKITRWWDVPYVEVELYEDWTDIAYLLLDVDVILLTTSCATFLKWVITSLRMFLSQSKYAKEIPERAQMQHCNPCPTSVDTESKLGPDGDSKTLWYVHGTFDHGLQLHVSTTTQLLAYTDAGRHITKSPDDSLLGEVEERERDRSLEETEDVA</sequence>
<dbReference type="Proteomes" id="UP001151760">
    <property type="component" value="Unassembled WGS sequence"/>
</dbReference>
<feature type="region of interest" description="Disordered" evidence="1">
    <location>
        <begin position="153"/>
        <end position="179"/>
    </location>
</feature>
<evidence type="ECO:0000256" key="1">
    <source>
        <dbReference type="SAM" id="MobiDB-lite"/>
    </source>
</evidence>
<name>A0ABQ5GM46_9ASTR</name>
<protein>
    <recommendedName>
        <fullName evidence="4">Reverse transcriptase zinc-binding domain-containing protein</fullName>
    </recommendedName>
</protein>
<evidence type="ECO:0008006" key="4">
    <source>
        <dbReference type="Google" id="ProtNLM"/>
    </source>
</evidence>
<organism evidence="2 3">
    <name type="scientific">Tanacetum coccineum</name>
    <dbReference type="NCBI Taxonomy" id="301880"/>
    <lineage>
        <taxon>Eukaryota</taxon>
        <taxon>Viridiplantae</taxon>
        <taxon>Streptophyta</taxon>
        <taxon>Embryophyta</taxon>
        <taxon>Tracheophyta</taxon>
        <taxon>Spermatophyta</taxon>
        <taxon>Magnoliopsida</taxon>
        <taxon>eudicotyledons</taxon>
        <taxon>Gunneridae</taxon>
        <taxon>Pentapetalae</taxon>
        <taxon>asterids</taxon>
        <taxon>campanulids</taxon>
        <taxon>Asterales</taxon>
        <taxon>Asteraceae</taxon>
        <taxon>Asteroideae</taxon>
        <taxon>Anthemideae</taxon>
        <taxon>Anthemidinae</taxon>
        <taxon>Tanacetum</taxon>
    </lineage>
</organism>
<proteinExistence type="predicted"/>
<comment type="caution">
    <text evidence="2">The sequence shown here is derived from an EMBL/GenBank/DDBJ whole genome shotgun (WGS) entry which is preliminary data.</text>
</comment>
<reference evidence="2" key="1">
    <citation type="journal article" date="2022" name="Int. J. Mol. Sci.">
        <title>Draft Genome of Tanacetum Coccineum: Genomic Comparison of Closely Related Tanacetum-Family Plants.</title>
        <authorList>
            <person name="Yamashiro T."/>
            <person name="Shiraishi A."/>
            <person name="Nakayama K."/>
            <person name="Satake H."/>
        </authorList>
    </citation>
    <scope>NUCLEOTIDE SEQUENCE</scope>
</reference>
<keyword evidence="3" id="KW-1185">Reference proteome</keyword>